<dbReference type="AlphaFoldDB" id="A0A941EYG5"/>
<dbReference type="RefSeq" id="WP_212533857.1">
    <property type="nucleotide sequence ID" value="NZ_JAGSOG010000445.1"/>
</dbReference>
<dbReference type="Proteomes" id="UP000675781">
    <property type="component" value="Unassembled WGS sequence"/>
</dbReference>
<reference evidence="1" key="1">
    <citation type="submission" date="2021-04" db="EMBL/GenBank/DDBJ databases">
        <title>Genome based classification of Actinospica acidithermotolerans sp. nov., an actinobacterium isolated from an Indonesian hot spring.</title>
        <authorList>
            <person name="Kusuma A.B."/>
            <person name="Putra K.E."/>
            <person name="Nafisah S."/>
            <person name="Loh J."/>
            <person name="Nouioui I."/>
            <person name="Goodfellow M."/>
        </authorList>
    </citation>
    <scope>NUCLEOTIDE SEQUENCE</scope>
    <source>
        <strain evidence="1">CSCA 57</strain>
    </source>
</reference>
<proteinExistence type="predicted"/>
<dbReference type="EMBL" id="JAGSOG010000445">
    <property type="protein sequence ID" value="MBR7839421.1"/>
    <property type="molecule type" value="Genomic_DNA"/>
</dbReference>
<keyword evidence="2" id="KW-1185">Reference proteome</keyword>
<comment type="caution">
    <text evidence="1">The sequence shown here is derived from an EMBL/GenBank/DDBJ whole genome shotgun (WGS) entry which is preliminary data.</text>
</comment>
<gene>
    <name evidence="1" type="ORF">KDL01_39545</name>
</gene>
<accession>A0A941EYG5</accession>
<evidence type="ECO:0000313" key="2">
    <source>
        <dbReference type="Proteomes" id="UP000675781"/>
    </source>
</evidence>
<sequence>MEHVIDPATVDLPDFLGRWCGRPDAAPRRLGAEFQWLPRPLVDWLELDSQWTRRVERVKNLYQPERIVASGKAVTFMTDPTGDWFWSFDLDDPDIVYERELYGGWPEVGERMPEFLLHHALSEAVLGGGAYWWADRFPRQLLDHLLTPLDRVGFGGWEWPPQAHTDIYLGDGLLVEVTHLTGEQAAASRRRADELEVCVAATDPKLLNYLDGLQVQWYKRPA</sequence>
<evidence type="ECO:0000313" key="1">
    <source>
        <dbReference type="EMBL" id="MBR7839421.1"/>
    </source>
</evidence>
<name>A0A941EYG5_9ACTN</name>
<organism evidence="1 2">
    <name type="scientific">Actinospica durhamensis</name>
    <dbReference type="NCBI Taxonomy" id="1508375"/>
    <lineage>
        <taxon>Bacteria</taxon>
        <taxon>Bacillati</taxon>
        <taxon>Actinomycetota</taxon>
        <taxon>Actinomycetes</taxon>
        <taxon>Catenulisporales</taxon>
        <taxon>Actinospicaceae</taxon>
        <taxon>Actinospica</taxon>
    </lineage>
</organism>
<protein>
    <submittedName>
        <fullName evidence="1">Uncharacterized protein</fullName>
    </submittedName>
</protein>